<accession>A0ABS4FR57</accession>
<proteinExistence type="predicted"/>
<evidence type="ECO:0000313" key="3">
    <source>
        <dbReference type="Proteomes" id="UP001519272"/>
    </source>
</evidence>
<keyword evidence="3" id="KW-1185">Reference proteome</keyword>
<reference evidence="2 3" key="1">
    <citation type="submission" date="2021-03" db="EMBL/GenBank/DDBJ databases">
        <title>Genomic Encyclopedia of Type Strains, Phase IV (KMG-IV): sequencing the most valuable type-strain genomes for metagenomic binning, comparative biology and taxonomic classification.</title>
        <authorList>
            <person name="Goeker M."/>
        </authorList>
    </citation>
    <scope>NUCLEOTIDE SEQUENCE [LARGE SCALE GENOMIC DNA]</scope>
    <source>
        <strain evidence="2 3">DSM 14349</strain>
    </source>
</reference>
<dbReference type="EMBL" id="JAGGKG010000006">
    <property type="protein sequence ID" value="MBP1905051.1"/>
    <property type="molecule type" value="Genomic_DNA"/>
</dbReference>
<evidence type="ECO:0000259" key="1">
    <source>
        <dbReference type="Pfam" id="PF05076"/>
    </source>
</evidence>
<organism evidence="2 3">
    <name type="scientific">Paenibacillus turicensis</name>
    <dbReference type="NCBI Taxonomy" id="160487"/>
    <lineage>
        <taxon>Bacteria</taxon>
        <taxon>Bacillati</taxon>
        <taxon>Bacillota</taxon>
        <taxon>Bacilli</taxon>
        <taxon>Bacillales</taxon>
        <taxon>Paenibacillaceae</taxon>
        <taxon>Paenibacillus</taxon>
    </lineage>
</organism>
<name>A0ABS4FR57_9BACL</name>
<gene>
    <name evidence="2" type="ORF">J2Z32_001676</name>
</gene>
<protein>
    <recommendedName>
        <fullName evidence="1">Suppressor of fused-like domain-containing protein</fullName>
    </recommendedName>
</protein>
<dbReference type="Proteomes" id="UP001519272">
    <property type="component" value="Unassembled WGS sequence"/>
</dbReference>
<comment type="caution">
    <text evidence="2">The sequence shown here is derived from an EMBL/GenBank/DDBJ whole genome shotgun (WGS) entry which is preliminary data.</text>
</comment>
<feature type="domain" description="Suppressor of fused-like" evidence="1">
    <location>
        <begin position="52"/>
        <end position="209"/>
    </location>
</feature>
<evidence type="ECO:0000313" key="2">
    <source>
        <dbReference type="EMBL" id="MBP1905051.1"/>
    </source>
</evidence>
<dbReference type="InterPro" id="IPR020941">
    <property type="entry name" value="SUFU-like_domain"/>
</dbReference>
<sequence length="209" mass="23279">MYTMRTASSKEDILAFDIRRTIILGAYIKEWSMPEYRVTLSSFSQPDKGTNIEIYYFPARSGGSGNGVARFATVGLSAALRANGQCVGTEWMMALVDDLGGESIDVIFSYVSDLIAHHIEVVNDDLIPRVMEESQLAPIGWSTKAFLLDELRGESEELEEIAVGDEEVQLLWALPITTQEAALILSKGVEAFDTYMEEIQYSIIDPRRP</sequence>
<dbReference type="Pfam" id="PF05076">
    <property type="entry name" value="SUFU"/>
    <property type="match status" value="1"/>
</dbReference>